<dbReference type="Gene3D" id="3.30.420.10">
    <property type="entry name" value="Ribonuclease H-like superfamily/Ribonuclease H"/>
    <property type="match status" value="1"/>
</dbReference>
<keyword evidence="2" id="KW-1185">Reference proteome</keyword>
<proteinExistence type="predicted"/>
<name>A0ABW8ZTA9_9BURK</name>
<gene>
    <name evidence="1" type="ORF">PQR66_24590</name>
</gene>
<dbReference type="RefSeq" id="WP_408330069.1">
    <property type="nucleotide sequence ID" value="NZ_JAQQFH010000013.1"/>
</dbReference>
<organism evidence="1 2">
    <name type="scientific">Paraburkholderia agricolaris</name>
    <dbReference type="NCBI Taxonomy" id="2152888"/>
    <lineage>
        <taxon>Bacteria</taxon>
        <taxon>Pseudomonadati</taxon>
        <taxon>Pseudomonadota</taxon>
        <taxon>Betaproteobacteria</taxon>
        <taxon>Burkholderiales</taxon>
        <taxon>Burkholderiaceae</taxon>
        <taxon>Paraburkholderia</taxon>
    </lineage>
</organism>
<comment type="caution">
    <text evidence="1">The sequence shown here is derived from an EMBL/GenBank/DDBJ whole genome shotgun (WGS) entry which is preliminary data.</text>
</comment>
<evidence type="ECO:0000313" key="1">
    <source>
        <dbReference type="EMBL" id="MFL9886241.1"/>
    </source>
</evidence>
<evidence type="ECO:0000313" key="2">
    <source>
        <dbReference type="Proteomes" id="UP001629249"/>
    </source>
</evidence>
<dbReference type="Proteomes" id="UP001629249">
    <property type="component" value="Unassembled WGS sequence"/>
</dbReference>
<reference evidence="1 2" key="1">
    <citation type="journal article" date="2024" name="Chem. Sci.">
        <title>Discovery of megapolipeptins by genome mining of a Burkholderiales bacteria collection.</title>
        <authorList>
            <person name="Paulo B.S."/>
            <person name="Recchia M.J.J."/>
            <person name="Lee S."/>
            <person name="Fergusson C.H."/>
            <person name="Romanowski S.B."/>
            <person name="Hernandez A."/>
            <person name="Krull N."/>
            <person name="Liu D.Y."/>
            <person name="Cavanagh H."/>
            <person name="Bos A."/>
            <person name="Gray C.A."/>
            <person name="Murphy B.T."/>
            <person name="Linington R.G."/>
            <person name="Eustaquio A.S."/>
        </authorList>
    </citation>
    <scope>NUCLEOTIDE SEQUENCE [LARGE SCALE GENOMIC DNA]</scope>
    <source>
        <strain evidence="1 2">RL16-012-BIC-B</strain>
    </source>
</reference>
<dbReference type="EMBL" id="JAQQFN010000020">
    <property type="protein sequence ID" value="MFL9886241.1"/>
    <property type="molecule type" value="Genomic_DNA"/>
</dbReference>
<dbReference type="InterPro" id="IPR036397">
    <property type="entry name" value="RNaseH_sf"/>
</dbReference>
<sequence>MRADEWVREAERESKLVDALYKARHLIATDSINCDLINIALVADDGREFYGERSDYNQARRSEFVDAAVLSRLCQFFPVGCSPATLRGLDCSRGHQFVPERERLLCFDNSGGWQLLCDLLGGPRTGWKAVDDRQVFDVGRMKGCYRTQ</sequence>
<accession>A0ABW8ZTA9</accession>
<protein>
    <submittedName>
        <fullName evidence="1">Uncharacterized protein</fullName>
    </submittedName>
</protein>